<reference evidence="1" key="1">
    <citation type="submission" date="2020-07" db="EMBL/GenBank/DDBJ databases">
        <title>Multicomponent nature underlies the extraordinary mechanical properties of spider dragline silk.</title>
        <authorList>
            <person name="Kono N."/>
            <person name="Nakamura H."/>
            <person name="Mori M."/>
            <person name="Yoshida Y."/>
            <person name="Ohtoshi R."/>
            <person name="Malay A.D."/>
            <person name="Moran D.A.P."/>
            <person name="Tomita M."/>
            <person name="Numata K."/>
            <person name="Arakawa K."/>
        </authorList>
    </citation>
    <scope>NUCLEOTIDE SEQUENCE</scope>
</reference>
<sequence>MTRDSDKKENEAEVKIEANKEAKLKAERSNLRRLFTVAANSFDDIHRRVNREKNIDIQFSKVYEKAERLCKVDQEIKEIINFTDEEYETMESYRDRFTEIRVIDCILGSIFCRVHEDKNLRVEDKFQYLLSSLKPRTKARDIVKSYPPPKGNYLKVIGHLKSRFGRKDLLIEVYIRDFLALVNNKSAIKLTDLYDKLGSDLRVLETPNVTTSNYAAMLYPVVKSCLPAEVLKAWNKHRLNREVPEDVAFEKEKVLENLMTFLRHEEEGEEYCVLAENAFGSSMNQKESHKQVQQDVPTATTLVADKISCIFCDCRHSSQDCQKM</sequence>
<organism evidence="1 2">
    <name type="scientific">Trichonephila clavata</name>
    <name type="common">Joro spider</name>
    <name type="synonym">Nephila clavata</name>
    <dbReference type="NCBI Taxonomy" id="2740835"/>
    <lineage>
        <taxon>Eukaryota</taxon>
        <taxon>Metazoa</taxon>
        <taxon>Ecdysozoa</taxon>
        <taxon>Arthropoda</taxon>
        <taxon>Chelicerata</taxon>
        <taxon>Arachnida</taxon>
        <taxon>Araneae</taxon>
        <taxon>Araneomorphae</taxon>
        <taxon>Entelegynae</taxon>
        <taxon>Araneoidea</taxon>
        <taxon>Nephilidae</taxon>
        <taxon>Trichonephila</taxon>
    </lineage>
</organism>
<evidence type="ECO:0000313" key="2">
    <source>
        <dbReference type="Proteomes" id="UP000887116"/>
    </source>
</evidence>
<protein>
    <submittedName>
        <fullName evidence="1">Transposable element Tc1 transposase</fullName>
    </submittedName>
</protein>
<dbReference type="InterPro" id="IPR005312">
    <property type="entry name" value="DUF1759"/>
</dbReference>
<name>A0A8X6FQI9_TRICU</name>
<dbReference type="Pfam" id="PF03564">
    <property type="entry name" value="DUF1759"/>
    <property type="match status" value="1"/>
</dbReference>
<dbReference type="EMBL" id="BMAO01003205">
    <property type="protein sequence ID" value="GFQ86396.1"/>
    <property type="molecule type" value="Genomic_DNA"/>
</dbReference>
<keyword evidence="2" id="KW-1185">Reference proteome</keyword>
<evidence type="ECO:0000313" key="1">
    <source>
        <dbReference type="EMBL" id="GFQ86396.1"/>
    </source>
</evidence>
<gene>
    <name evidence="1" type="primary">X975_22733</name>
    <name evidence="1" type="ORF">TNCT_122941</name>
</gene>
<dbReference type="AlphaFoldDB" id="A0A8X6FQI9"/>
<dbReference type="OrthoDB" id="5967017at2759"/>
<comment type="caution">
    <text evidence="1">The sequence shown here is derived from an EMBL/GenBank/DDBJ whole genome shotgun (WGS) entry which is preliminary data.</text>
</comment>
<dbReference type="Proteomes" id="UP000887116">
    <property type="component" value="Unassembled WGS sequence"/>
</dbReference>
<proteinExistence type="predicted"/>
<accession>A0A8X6FQI9</accession>